<comment type="caution">
    <text evidence="2">The sequence shown here is derived from an EMBL/GenBank/DDBJ whole genome shotgun (WGS) entry which is preliminary data.</text>
</comment>
<evidence type="ECO:0000313" key="3">
    <source>
        <dbReference type="Proteomes" id="UP000721861"/>
    </source>
</evidence>
<sequence length="180" mass="21257">MMLNLKKVKWYVWLLLALVVVVAPVAVFFLYPLWREQQELKKVPYTGSDQTRGIRNNNPLNLRQTEIKWRGESVKDDDPDFEEFDSMMLGVRAGLRNMRTLYQRDGKNTIAKIVSTWAPSHENDTESYIQFVVNESGYERDEHLNWNSEELYPVVKAMCKIESLYNLEKSLYDEAWQNID</sequence>
<keyword evidence="1" id="KW-0812">Transmembrane</keyword>
<reference evidence="2 3" key="1">
    <citation type="journal article" date="2014" name="Int. J. Syst. Evol. Microbiol.">
        <title>Carboxylicivirga gen. nov. in the family Marinilabiliaceae with two novel species, Carboxylicivirga mesophila sp. nov. and Carboxylicivirga taeanensis sp. nov., and reclassification of Cytophaga fermentans as Saccharicrinis fermentans gen. nov., comb. nov.</title>
        <authorList>
            <person name="Yang S.H."/>
            <person name="Seo H.S."/>
            <person name="Woo J.H."/>
            <person name="Oh H.M."/>
            <person name="Jang H."/>
            <person name="Lee J.H."/>
            <person name="Kim S.J."/>
            <person name="Kwon K.K."/>
        </authorList>
    </citation>
    <scope>NUCLEOTIDE SEQUENCE [LARGE SCALE GENOMIC DNA]</scope>
    <source>
        <strain evidence="2 3">JCM 18290</strain>
    </source>
</reference>
<evidence type="ECO:0000256" key="1">
    <source>
        <dbReference type="SAM" id="Phobius"/>
    </source>
</evidence>
<proteinExistence type="predicted"/>
<keyword evidence="3" id="KW-1185">Reference proteome</keyword>
<evidence type="ECO:0000313" key="2">
    <source>
        <dbReference type="EMBL" id="MBS2212153.1"/>
    </source>
</evidence>
<name>A0ABS5KCB9_9BACT</name>
<protein>
    <submittedName>
        <fullName evidence="2">Uncharacterized protein</fullName>
    </submittedName>
</protein>
<dbReference type="RefSeq" id="WP_212228645.1">
    <property type="nucleotide sequence ID" value="NZ_JAGUCN010000013.1"/>
</dbReference>
<accession>A0ABS5KCB9</accession>
<organism evidence="2 3">
    <name type="scientific">Carboxylicivirga mesophila</name>
    <dbReference type="NCBI Taxonomy" id="1166478"/>
    <lineage>
        <taxon>Bacteria</taxon>
        <taxon>Pseudomonadati</taxon>
        <taxon>Bacteroidota</taxon>
        <taxon>Bacteroidia</taxon>
        <taxon>Marinilabiliales</taxon>
        <taxon>Marinilabiliaceae</taxon>
        <taxon>Carboxylicivirga</taxon>
    </lineage>
</organism>
<keyword evidence="1" id="KW-0472">Membrane</keyword>
<gene>
    <name evidence="2" type="ORF">KEM09_12105</name>
</gene>
<keyword evidence="1" id="KW-1133">Transmembrane helix</keyword>
<dbReference type="EMBL" id="JAGUCN010000013">
    <property type="protein sequence ID" value="MBS2212153.1"/>
    <property type="molecule type" value="Genomic_DNA"/>
</dbReference>
<feature type="transmembrane region" description="Helical" evidence="1">
    <location>
        <begin position="12"/>
        <end position="34"/>
    </location>
</feature>
<dbReference type="Proteomes" id="UP000721861">
    <property type="component" value="Unassembled WGS sequence"/>
</dbReference>